<sequence length="248" mass="27538">MSEDIDLKIISDKVLSRSELRSIRERVTERLVGAGFQFDPNSEEFLLSRNASKFTQYRLPYPSALDASKGLRAGIQIELTVSELRLPAVVLPVSSFVAEALGREPEVAAIPCATIAQTAAEKFVALTRRIGEERSRGDGRDDTLLRHVYDLHVIRPHYNHPEVNAMIPKIMVADAIAFGGRYRSYAEDPHAETLRVIAALREDSSYGERFRQFHQSMVYGEVVSFDAGLATLDEMAGAIATVNVAAFR</sequence>
<evidence type="ECO:0000313" key="2">
    <source>
        <dbReference type="Proteomes" id="UP001251524"/>
    </source>
</evidence>
<dbReference type="Pfam" id="PF08843">
    <property type="entry name" value="AbiEii"/>
    <property type="match status" value="1"/>
</dbReference>
<proteinExistence type="predicted"/>
<comment type="caution">
    <text evidence="1">The sequence shown here is derived from an EMBL/GenBank/DDBJ whole genome shotgun (WGS) entry which is preliminary data.</text>
</comment>
<keyword evidence="2" id="KW-1185">Reference proteome</keyword>
<evidence type="ECO:0000313" key="1">
    <source>
        <dbReference type="EMBL" id="MDR7135319.1"/>
    </source>
</evidence>
<name>A0ABU1WCQ4_9GAMM</name>
<dbReference type="Proteomes" id="UP001251524">
    <property type="component" value="Unassembled WGS sequence"/>
</dbReference>
<dbReference type="InterPro" id="IPR014942">
    <property type="entry name" value="AbiEii"/>
</dbReference>
<protein>
    <submittedName>
        <fullName evidence="1">Uncharacterized protein</fullName>
    </submittedName>
</protein>
<reference evidence="1 2" key="1">
    <citation type="submission" date="2023-07" db="EMBL/GenBank/DDBJ databases">
        <title>Sorghum-associated microbial communities from plants grown in Nebraska, USA.</title>
        <authorList>
            <person name="Schachtman D."/>
        </authorList>
    </citation>
    <scope>NUCLEOTIDE SEQUENCE [LARGE SCALE GENOMIC DNA]</scope>
    <source>
        <strain evidence="1 2">BE198</strain>
    </source>
</reference>
<accession>A0ABU1WCQ4</accession>
<dbReference type="EMBL" id="JAVDVY010000002">
    <property type="protein sequence ID" value="MDR7135319.1"/>
    <property type="molecule type" value="Genomic_DNA"/>
</dbReference>
<gene>
    <name evidence="1" type="ORF">J2X06_002528</name>
</gene>
<organism evidence="1 2">
    <name type="scientific">Lysobacter niastensis</name>
    <dbReference type="NCBI Taxonomy" id="380629"/>
    <lineage>
        <taxon>Bacteria</taxon>
        <taxon>Pseudomonadati</taxon>
        <taxon>Pseudomonadota</taxon>
        <taxon>Gammaproteobacteria</taxon>
        <taxon>Lysobacterales</taxon>
        <taxon>Lysobacteraceae</taxon>
        <taxon>Lysobacter</taxon>
    </lineage>
</organism>